<evidence type="ECO:0000313" key="4">
    <source>
        <dbReference type="WormBase" id="F21H7.12"/>
    </source>
</evidence>
<dbReference type="PaxDb" id="6239-F21H7.12"/>
<dbReference type="GeneID" id="259670"/>
<dbReference type="Bgee" id="WBGene00009033">
    <property type="expression patterns" value="Expressed in larva and 1 other cell type or tissue"/>
</dbReference>
<keyword evidence="1 2" id="KW-0812">Transmembrane</keyword>
<evidence type="ECO:0000313" key="2">
    <source>
        <dbReference type="EMBL" id="CAD54132.1"/>
    </source>
</evidence>
<dbReference type="RefSeq" id="NP_872186.1">
    <property type="nucleotide sequence ID" value="NM_182386.6"/>
</dbReference>
<dbReference type="FunCoup" id="Q8I4K8">
    <property type="interactions" value="1"/>
</dbReference>
<sequence length="188" mass="21427">MIEPNEHVSKKSAVCFLTASIIISAIIPLFFIIIGTFNIFSCSSPILPLWLIGIAILIIIERVVSWRILISETQFENENPIPKTDDLKQIKSWEKSRMENTSKWLILGKNNLRILMFVGIICGTLESYDRLIHSDYQCSIIVPISVFVFSIVTCIVYLFSIVGSIYIWCVSGLTKLDRWTKSSLHQVL</sequence>
<dbReference type="InParanoid" id="Q8I4K8"/>
<dbReference type="eggNOG" id="ENOG502TICH">
    <property type="taxonomic scope" value="Eukaryota"/>
</dbReference>
<dbReference type="PANTHER" id="PTHR34152:SF6">
    <property type="entry name" value="GPDPASE_MEMB DOMAIN-CONTAINING PROTEIN-RELATED"/>
    <property type="match status" value="1"/>
</dbReference>
<feature type="transmembrane region" description="Helical" evidence="1">
    <location>
        <begin position="12"/>
        <end position="40"/>
    </location>
</feature>
<gene>
    <name evidence="2" type="ORF">CELE_F21H7.12</name>
    <name evidence="2 4" type="ORF">F21H7.12</name>
</gene>
<accession>Q8I4K8</accession>
<feature type="transmembrane region" description="Helical" evidence="1">
    <location>
        <begin position="140"/>
        <end position="169"/>
    </location>
</feature>
<feature type="transmembrane region" description="Helical" evidence="1">
    <location>
        <begin position="46"/>
        <end position="64"/>
    </location>
</feature>
<dbReference type="Proteomes" id="UP000001940">
    <property type="component" value="Chromosome V"/>
</dbReference>
<dbReference type="AGR" id="WB:WBGene00009033"/>
<name>Q8I4K8_CAEEL</name>
<dbReference type="SMR" id="Q8I4K8"/>
<dbReference type="UCSC" id="F21H7.12">
    <property type="organism name" value="c. elegans"/>
</dbReference>
<dbReference type="WormBase" id="F21H7.12">
    <property type="protein sequence ID" value="CE31910"/>
    <property type="gene ID" value="WBGene00009033"/>
</dbReference>
<dbReference type="HOGENOM" id="CLU_1422594_0_0_1"/>
<dbReference type="EMBL" id="BX284605">
    <property type="protein sequence ID" value="CAD54132.1"/>
    <property type="molecule type" value="Genomic_DNA"/>
</dbReference>
<reference evidence="2 3" key="1">
    <citation type="journal article" date="1998" name="Science">
        <title>Genome sequence of the nematode C. elegans: a platform for investigating biology.</title>
        <authorList>
            <consortium name="The C. elegans sequencing consortium"/>
            <person name="Sulson J.E."/>
            <person name="Waterston R."/>
        </authorList>
    </citation>
    <scope>NUCLEOTIDE SEQUENCE [LARGE SCALE GENOMIC DNA]</scope>
    <source>
        <strain evidence="2 3">Bristol N2</strain>
    </source>
</reference>
<keyword evidence="1" id="KW-0472">Membrane</keyword>
<dbReference type="PANTHER" id="PTHR34152">
    <property type="entry name" value="PROTEIN CBG12353-RELATED"/>
    <property type="match status" value="1"/>
</dbReference>
<dbReference type="OMA" id="MENTSKW"/>
<evidence type="ECO:0000313" key="3">
    <source>
        <dbReference type="Proteomes" id="UP000001940"/>
    </source>
</evidence>
<keyword evidence="3" id="KW-1185">Reference proteome</keyword>
<keyword evidence="1" id="KW-1133">Transmembrane helix</keyword>
<dbReference type="KEGG" id="cel:CELE_F21H7.12"/>
<evidence type="ECO:0000256" key="1">
    <source>
        <dbReference type="SAM" id="Phobius"/>
    </source>
</evidence>
<dbReference type="AlphaFoldDB" id="Q8I4K8"/>
<organism evidence="2 3">
    <name type="scientific">Caenorhabditis elegans</name>
    <dbReference type="NCBI Taxonomy" id="6239"/>
    <lineage>
        <taxon>Eukaryota</taxon>
        <taxon>Metazoa</taxon>
        <taxon>Ecdysozoa</taxon>
        <taxon>Nematoda</taxon>
        <taxon>Chromadorea</taxon>
        <taxon>Rhabditida</taxon>
        <taxon>Rhabditina</taxon>
        <taxon>Rhabditomorpha</taxon>
        <taxon>Rhabditoidea</taxon>
        <taxon>Rhabditidae</taxon>
        <taxon>Peloderinae</taxon>
        <taxon>Caenorhabditis</taxon>
    </lineage>
</organism>
<proteinExistence type="predicted"/>
<dbReference type="CTD" id="259670"/>
<protein>
    <submittedName>
        <fullName evidence="2">Transmembrane protein</fullName>
    </submittedName>
</protein>